<gene>
    <name evidence="2" type="ORF">KZH69_03465</name>
</gene>
<proteinExistence type="predicted"/>
<sequence>MTNFTLKRLNLIKPLFYIALFLFSGHTVFSQFYTTHYVAPAPWQYFSKANEIVIATNSTSTVNIALKKSDGTLITNLTAIKGTPAVYRFLGLPSALAVHPFNTIVNAAGLIVTSDGPTSVNLRNVASDNLGTDGTDANIKGNASLTSFGDSGIGVRYRIGYYRDGGLGNFGGFGTQYPIYSIMAINNGTTIKLNGTILTTLNAGQSYLFQAAIGSLVESSSGTVMNTSARIDMPGGCGDGTFDQVPPEAVLGAEYFIERGKGNDTAEQTTVVATKANTILTIETYSVTGALTGTVTKTLVNAGDFYTFINGVSNTQFTATRVLATNNVAVYSGTAQSCEVDISVIAPVSACGGSNFIETKKFRAYNTATSLPYFGYVLLKDATAIVNVNGVNMETLTSARYQLGTTGWYLINFNDTQIGSPDIISVSSTAKLTVSIVQQGGGFSMAGFFSNFAAQPDDPTLTYIAGGGCTNVSATLTTPTGFAPYQWYFNGVAISGATSNSYTATKTGAYSVASTLTCGSMTQSKPVTVTLCTDVEVLKTVDVASPCVGSNVEFTVKVTNLGPNNTAGLSVNDLLPSGYTFVSATPSSGAYDSTTGIWSIGSLDDAGIVTLKIIAKVNTTGVYTNTASIPTADSNASNNTATVTPSPIPLPAALSLTGSTICVSPGTNGTITSTTSVNGFNYQLYDSSNVAVQSAKSGTGSGLTWSGLSAGNGYYVVSTVGSSCSATSGTVNVIAADPTAPIRGTITQPTCAVPTGSVVLSGLPSSGTWIVTRTPGAVTTSGSGTSATIGALPVGATYTFTVTNAAGCVSSASTNVVINSVAGLPVTTGVTICQGGSGSLTSSTICSSTVTSGPNNAGNGADNSGVGTSAWSTPGNISTTGTPYATQNLPKNETTHYLFGTNYGFVIPSGASIVGITVVINRQAANGSNIVDNVVSLLKSGSLIGNNLKSAAVWSYSPTTATYGGANNLWGTTWTPAEINATDFGVALSAINSSNQSRVLDVDYMQITVTYTNNDNLNWYTVSSGGTSIGSGSPFNPVGVASSGLTNTNTPGTTTYYAECSNNVGCRAPTDFVIKAAPTTANAGADQIGTTTCGITMVTLGGNTPTVGTGKWTIVSGSGGSFALDTNPTTTFSGAAGTSYTLRWTISSASCTASSDDVDVKFNQNPTTANAGADQTGATTCGLTTVALGGNTPTVGTGKWTIVSGSGGSFALDTNPTTTFSGTAGTVYTLRWTISNAPCTASSDDVDIKFNQNPTTANAGADQTGATTCGLTTVMLGGNTPTVGTGKWTIVSGSGGSFALDTNPTTTFSGTAGTVYTLRWTISNAPCASSSDDVTIQFNQNPTASVTGVLTACLTTDLNAVTNSTTPSYIWYKNNVVISGEVASTLVVTADGNYKVKVTDSLTGCEQTSSSSIVTVSDNINPTITCPAAVSVNVDAGSCVATGVALGSPVFADNCSGAT</sequence>
<dbReference type="InterPro" id="IPR001434">
    <property type="entry name" value="OmcB-like_DUF11"/>
</dbReference>
<dbReference type="Proteomes" id="UP000812031">
    <property type="component" value="Unassembled WGS sequence"/>
</dbReference>
<protein>
    <submittedName>
        <fullName evidence="2">DUF11 domain-containing protein</fullName>
    </submittedName>
</protein>
<reference evidence="2 3" key="1">
    <citation type="submission" date="2021-07" db="EMBL/GenBank/DDBJ databases">
        <title>Flavobacterium sp. nov. isolated from sediment on the Taihu Lake.</title>
        <authorList>
            <person name="Qu J.-H."/>
        </authorList>
    </citation>
    <scope>NUCLEOTIDE SEQUENCE [LARGE SCALE GENOMIC DNA]</scope>
    <source>
        <strain evidence="2 3">NAS39</strain>
    </source>
</reference>
<feature type="domain" description="DUF11" evidence="1">
    <location>
        <begin position="534"/>
        <end position="644"/>
    </location>
</feature>
<keyword evidence="3" id="KW-1185">Reference proteome</keyword>
<organism evidence="2 3">
    <name type="scientific">Flavobacterium taihuense</name>
    <dbReference type="NCBI Taxonomy" id="2857508"/>
    <lineage>
        <taxon>Bacteria</taxon>
        <taxon>Pseudomonadati</taxon>
        <taxon>Bacteroidota</taxon>
        <taxon>Flavobacteriia</taxon>
        <taxon>Flavobacteriales</taxon>
        <taxon>Flavobacteriaceae</taxon>
        <taxon>Flavobacterium</taxon>
    </lineage>
</organism>
<evidence type="ECO:0000313" key="3">
    <source>
        <dbReference type="Proteomes" id="UP000812031"/>
    </source>
</evidence>
<evidence type="ECO:0000313" key="2">
    <source>
        <dbReference type="EMBL" id="MBW4359537.1"/>
    </source>
</evidence>
<accession>A0ABS6XS89</accession>
<evidence type="ECO:0000259" key="1">
    <source>
        <dbReference type="Pfam" id="PF01345"/>
    </source>
</evidence>
<dbReference type="EMBL" id="JAHWYN010000002">
    <property type="protein sequence ID" value="MBW4359537.1"/>
    <property type="molecule type" value="Genomic_DNA"/>
</dbReference>
<name>A0ABS6XS89_9FLAO</name>
<feature type="non-terminal residue" evidence="2">
    <location>
        <position position="1459"/>
    </location>
</feature>
<dbReference type="NCBIfam" id="TIGR01451">
    <property type="entry name" value="B_ant_repeat"/>
    <property type="match status" value="1"/>
</dbReference>
<comment type="caution">
    <text evidence="2">The sequence shown here is derived from an EMBL/GenBank/DDBJ whole genome shotgun (WGS) entry which is preliminary data.</text>
</comment>
<dbReference type="InterPro" id="IPR047589">
    <property type="entry name" value="DUF11_rpt"/>
</dbReference>
<dbReference type="Pfam" id="PF01345">
    <property type="entry name" value="DUF11"/>
    <property type="match status" value="1"/>
</dbReference>